<geneLocation type="plasmid" evidence="2">
    <name>pIBB477c</name>
</geneLocation>
<dbReference type="Pfam" id="PF13676">
    <property type="entry name" value="TIR_2"/>
    <property type="match status" value="1"/>
</dbReference>
<dbReference type="AlphaFoldDB" id="A0A1E7G085"/>
<evidence type="ECO:0000259" key="1">
    <source>
        <dbReference type="PROSITE" id="PS50104"/>
    </source>
</evidence>
<comment type="caution">
    <text evidence="2">The sequence shown here is derived from an EMBL/GenBank/DDBJ whole genome shotgun (WGS) entry which is preliminary data.</text>
</comment>
<name>A0A1E7G085_LACLC</name>
<evidence type="ECO:0000313" key="2">
    <source>
        <dbReference type="EMBL" id="OEU38370.1"/>
    </source>
</evidence>
<gene>
    <name evidence="2" type="ORF">AJ89_14480</name>
</gene>
<dbReference type="Proteomes" id="UP000176236">
    <property type="component" value="Plasmid pIBB477c"/>
</dbReference>
<dbReference type="InterPro" id="IPR035897">
    <property type="entry name" value="Toll_tir_struct_dom_sf"/>
</dbReference>
<dbReference type="Gene3D" id="3.40.50.10140">
    <property type="entry name" value="Toll/interleukin-1 receptor homology (TIR) domain"/>
    <property type="match status" value="1"/>
</dbReference>
<sequence>MAQCTAPVNGHRSADARANCPVCGRRGGYSSYNGYSGYSDYSRSYSSPSKNRTVSSSSGNKIRAKWSSAGSTILYTPAEIKTLTPLRNEVEKRATADLKDIFLCHAWEDRKTTAKNLTDLLVENGTSVWFSENEVLLGTNLLREIDKGLVASRVGIVLVTASFLKRIQGNGIADKELSALLSRDQLIPVLDGVTFEELFDVSPLLASRSGLNTSEETMEDIANKLSEVVSV</sequence>
<dbReference type="PROSITE" id="PS50104">
    <property type="entry name" value="TIR"/>
    <property type="match status" value="1"/>
</dbReference>
<keyword evidence="2" id="KW-0614">Plasmid</keyword>
<feature type="domain" description="TIR" evidence="1">
    <location>
        <begin position="97"/>
        <end position="229"/>
    </location>
</feature>
<organism evidence="2">
    <name type="scientific">Lactococcus cremoris subsp. cremoris IBB477</name>
    <dbReference type="NCBI Taxonomy" id="1449093"/>
    <lineage>
        <taxon>Bacteria</taxon>
        <taxon>Bacillati</taxon>
        <taxon>Bacillota</taxon>
        <taxon>Bacilli</taxon>
        <taxon>Lactobacillales</taxon>
        <taxon>Streptococcaceae</taxon>
        <taxon>Lactococcus</taxon>
        <taxon>Lactococcus cremoris subsp. cremoris</taxon>
    </lineage>
</organism>
<dbReference type="SUPFAM" id="SSF52200">
    <property type="entry name" value="Toll/Interleukin receptor TIR domain"/>
    <property type="match status" value="1"/>
</dbReference>
<dbReference type="InterPro" id="IPR000157">
    <property type="entry name" value="TIR_dom"/>
</dbReference>
<dbReference type="RefSeq" id="WP_075070767.1">
    <property type="nucleotide sequence ID" value="NZ_CM007356.1"/>
</dbReference>
<protein>
    <recommendedName>
        <fullName evidence="1">TIR domain-containing protein</fullName>
    </recommendedName>
</protein>
<dbReference type="EMBL" id="JMMZ01000041">
    <property type="protein sequence ID" value="OEU38370.1"/>
    <property type="molecule type" value="Genomic_DNA"/>
</dbReference>
<reference evidence="2" key="1">
    <citation type="journal article" date="2016" name="Appl. Microbiol. Biotechnol.">
        <title>Adhesion of the genome-sequenced Lactococcus lactis subsp. cremoris IBB477 strain is mediated by specific molecular determinants.</title>
        <authorList>
            <person name="Radziwill-Bienkowska J.M."/>
            <person name="Le D.T."/>
            <person name="Szczesny P."/>
            <person name="Duviau M.P."/>
            <person name="Aleksandrzak-Piekarczyk T."/>
            <person name="Loubiere P."/>
            <person name="Mercier-Bonin M."/>
            <person name="Bardowski J.K."/>
            <person name="Kowalczyk M."/>
        </authorList>
    </citation>
    <scope>NUCLEOTIDE SEQUENCE [LARGE SCALE GENOMIC DNA]</scope>
    <source>
        <strain evidence="2">IBB477</strain>
        <plasmid evidence="2">pIBB477c</plasmid>
    </source>
</reference>
<accession>A0A1E7G085</accession>
<dbReference type="GO" id="GO:0007165">
    <property type="term" value="P:signal transduction"/>
    <property type="evidence" value="ECO:0007669"/>
    <property type="project" value="InterPro"/>
</dbReference>
<proteinExistence type="predicted"/>